<keyword evidence="4" id="KW-0106">Calcium</keyword>
<dbReference type="SUPFAM" id="SSF53649">
    <property type="entry name" value="Alkaline phosphatase-like"/>
    <property type="match status" value="1"/>
</dbReference>
<dbReference type="OrthoDB" id="408574at2759"/>
<dbReference type="AlphaFoldDB" id="A0A2R5GL69"/>
<organism evidence="6 7">
    <name type="scientific">Hondaea fermentalgiana</name>
    <dbReference type="NCBI Taxonomy" id="2315210"/>
    <lineage>
        <taxon>Eukaryota</taxon>
        <taxon>Sar</taxon>
        <taxon>Stramenopiles</taxon>
        <taxon>Bigyra</taxon>
        <taxon>Labyrinthulomycetes</taxon>
        <taxon>Thraustochytrida</taxon>
        <taxon>Thraustochytriidae</taxon>
        <taxon>Hondaea</taxon>
    </lineage>
</organism>
<dbReference type="InterPro" id="IPR050738">
    <property type="entry name" value="Sulfatase"/>
</dbReference>
<dbReference type="InterPro" id="IPR024607">
    <property type="entry name" value="Sulfatase_CS"/>
</dbReference>
<evidence type="ECO:0000256" key="3">
    <source>
        <dbReference type="ARBA" id="ARBA00022801"/>
    </source>
</evidence>
<accession>A0A2R5GL69</accession>
<protein>
    <submittedName>
        <fullName evidence="6">Arylsulfatase</fullName>
    </submittedName>
</protein>
<dbReference type="GO" id="GO:0004065">
    <property type="term" value="F:arylsulfatase activity"/>
    <property type="evidence" value="ECO:0007669"/>
    <property type="project" value="TreeGrafter"/>
</dbReference>
<comment type="caution">
    <text evidence="6">The sequence shown here is derived from an EMBL/GenBank/DDBJ whole genome shotgun (WGS) entry which is preliminary data.</text>
</comment>
<evidence type="ECO:0000313" key="6">
    <source>
        <dbReference type="EMBL" id="GBG31652.1"/>
    </source>
</evidence>
<keyword evidence="7" id="KW-1185">Reference proteome</keyword>
<sequence length="556" mass="62480">MPGNKVKYFELARAVHLNEDFLLNTTDKTNPLWPAYGHEWDRASLQTQTQYVLEVKKVLDWLDTYTGPEKSWVLKDPRLCLLAEAYLTQVTDRKRICIIPHRDPIEVASRFVHFARGWPLETNLELWEEYNVRAIQACRRTGATIIQVSHFQMMTEPYELAKYLHAKLVDAGVKVIFLPSESDFQENFLKLWFDPDKPYRRPNVVVLLADDMGFADPSFMRRRFKVPLGRAVETPVLDKLAAQGLSLSDAHAGAPVCAPSRCTFMTGLHTGRCPVRDNDIGTIADVRQTWASLLREQGNYRTALFGKWGLGTKAQGGFPLDAGFEEFVGQVDQRNCHNYYPSHVYRGWDFTAVSKNYNASYASCGGWASLEKCEWSGDTFTRETLAFLSHHVASADTRPFAIFVSHTTPHAGDVGSNDEHGSPVPRIGRSRLAHMRNVWGLHEVQYAAAVAAFDEQAGIILDALDRLNLTANTLVMFSSDNGASNEGDHSYRFFNSSGPLRGFKRSLSEGGHRTYQLAKENVPELQAEAALATMHREHKLQSHCGSLAVDEVLDIA</sequence>
<evidence type="ECO:0000313" key="7">
    <source>
        <dbReference type="Proteomes" id="UP000241890"/>
    </source>
</evidence>
<dbReference type="EMBL" id="BEYU01000103">
    <property type="protein sequence ID" value="GBG31652.1"/>
    <property type="molecule type" value="Genomic_DNA"/>
</dbReference>
<dbReference type="GO" id="GO:0046872">
    <property type="term" value="F:metal ion binding"/>
    <property type="evidence" value="ECO:0007669"/>
    <property type="project" value="UniProtKB-KW"/>
</dbReference>
<dbReference type="PROSITE" id="PS00523">
    <property type="entry name" value="SULFATASE_1"/>
    <property type="match status" value="1"/>
</dbReference>
<dbReference type="InterPro" id="IPR000917">
    <property type="entry name" value="Sulfatase_N"/>
</dbReference>
<evidence type="ECO:0000256" key="1">
    <source>
        <dbReference type="ARBA" id="ARBA00008779"/>
    </source>
</evidence>
<dbReference type="Proteomes" id="UP000241890">
    <property type="component" value="Unassembled WGS sequence"/>
</dbReference>
<comment type="similarity">
    <text evidence="1">Belongs to the sulfatase family.</text>
</comment>
<keyword evidence="2" id="KW-0479">Metal-binding</keyword>
<dbReference type="InterPro" id="IPR027417">
    <property type="entry name" value="P-loop_NTPase"/>
</dbReference>
<dbReference type="InterPro" id="IPR017850">
    <property type="entry name" value="Alkaline_phosphatase_core_sf"/>
</dbReference>
<proteinExistence type="inferred from homology"/>
<gene>
    <name evidence="6" type="ORF">FCC1311_078772</name>
</gene>
<evidence type="ECO:0000256" key="2">
    <source>
        <dbReference type="ARBA" id="ARBA00022723"/>
    </source>
</evidence>
<feature type="domain" description="Sulfatase N-terminal" evidence="5">
    <location>
        <begin position="202"/>
        <end position="514"/>
    </location>
</feature>
<evidence type="ECO:0000256" key="4">
    <source>
        <dbReference type="ARBA" id="ARBA00022837"/>
    </source>
</evidence>
<evidence type="ECO:0000259" key="5">
    <source>
        <dbReference type="Pfam" id="PF00884"/>
    </source>
</evidence>
<keyword evidence="3" id="KW-0378">Hydrolase</keyword>
<dbReference type="PANTHER" id="PTHR42693">
    <property type="entry name" value="ARYLSULFATASE FAMILY MEMBER"/>
    <property type="match status" value="1"/>
</dbReference>
<name>A0A2R5GL69_9STRA</name>
<reference evidence="6 7" key="1">
    <citation type="submission" date="2017-12" db="EMBL/GenBank/DDBJ databases">
        <title>Sequencing, de novo assembly and annotation of complete genome of a new Thraustochytrid species, strain FCC1311.</title>
        <authorList>
            <person name="Sedici K."/>
            <person name="Godart F."/>
            <person name="Aiese Cigliano R."/>
            <person name="Sanseverino W."/>
            <person name="Barakat M."/>
            <person name="Ortet P."/>
            <person name="Marechal E."/>
            <person name="Cagnac O."/>
            <person name="Amato A."/>
        </authorList>
    </citation>
    <scope>NUCLEOTIDE SEQUENCE [LARGE SCALE GENOMIC DNA]</scope>
</reference>
<dbReference type="InParanoid" id="A0A2R5GL69"/>
<dbReference type="PANTHER" id="PTHR42693:SF53">
    <property type="entry name" value="ENDO-4-O-SULFATASE"/>
    <property type="match status" value="1"/>
</dbReference>
<dbReference type="Gene3D" id="3.40.50.300">
    <property type="entry name" value="P-loop containing nucleotide triphosphate hydrolases"/>
    <property type="match status" value="1"/>
</dbReference>
<dbReference type="Pfam" id="PF00884">
    <property type="entry name" value="Sulfatase"/>
    <property type="match status" value="1"/>
</dbReference>
<dbReference type="Gene3D" id="3.40.720.10">
    <property type="entry name" value="Alkaline Phosphatase, subunit A"/>
    <property type="match status" value="1"/>
</dbReference>